<dbReference type="AlphaFoldDB" id="A0AB39YH92"/>
<name>A0AB39YH92_9ACTN</name>
<protein>
    <submittedName>
        <fullName evidence="1">Uncharacterized protein</fullName>
    </submittedName>
</protein>
<evidence type="ECO:0000313" key="1">
    <source>
        <dbReference type="EMBL" id="XDV68361.1"/>
    </source>
</evidence>
<proteinExistence type="predicted"/>
<reference evidence="1" key="1">
    <citation type="submission" date="2024-08" db="EMBL/GenBank/DDBJ databases">
        <authorList>
            <person name="Yu S.T."/>
        </authorList>
    </citation>
    <scope>NUCLEOTIDE SEQUENCE</scope>
    <source>
        <strain evidence="1">R33</strain>
    </source>
</reference>
<dbReference type="RefSeq" id="WP_369779893.1">
    <property type="nucleotide sequence ID" value="NZ_CP165727.1"/>
</dbReference>
<dbReference type="EMBL" id="CP165727">
    <property type="protein sequence ID" value="XDV68361.1"/>
    <property type="molecule type" value="Genomic_DNA"/>
</dbReference>
<sequence length="77" mass="8778">MTFAFTWWDREVKRVMSAEDYSTGPGREFASRPQREAAAAERMAELREQLRDLLADMVGIPLPGELATRSSHWPPLS</sequence>
<accession>A0AB39YH92</accession>
<organism evidence="1">
    <name type="scientific">Streptomyces sp. R33</name>
    <dbReference type="NCBI Taxonomy" id="3238629"/>
    <lineage>
        <taxon>Bacteria</taxon>
        <taxon>Bacillati</taxon>
        <taxon>Actinomycetota</taxon>
        <taxon>Actinomycetes</taxon>
        <taxon>Kitasatosporales</taxon>
        <taxon>Streptomycetaceae</taxon>
        <taxon>Streptomyces</taxon>
    </lineage>
</organism>
<gene>
    <name evidence="1" type="ORF">AB5J51_38315</name>
</gene>